<evidence type="ECO:0000313" key="12">
    <source>
        <dbReference type="Proteomes" id="UP000198949"/>
    </source>
</evidence>
<dbReference type="GO" id="GO:0005524">
    <property type="term" value="F:ATP binding"/>
    <property type="evidence" value="ECO:0007669"/>
    <property type="project" value="UniProtKB-KW"/>
</dbReference>
<keyword evidence="9" id="KW-0472">Membrane</keyword>
<dbReference type="InterPro" id="IPR003439">
    <property type="entry name" value="ABC_transporter-like_ATP-bd"/>
</dbReference>
<dbReference type="GO" id="GO:0005886">
    <property type="term" value="C:plasma membrane"/>
    <property type="evidence" value="ECO:0007669"/>
    <property type="project" value="UniProtKB-SubCell"/>
</dbReference>
<keyword evidence="7" id="KW-0408">Iron</keyword>
<evidence type="ECO:0000256" key="6">
    <source>
        <dbReference type="ARBA" id="ARBA00022840"/>
    </source>
</evidence>
<dbReference type="SUPFAM" id="SSF52540">
    <property type="entry name" value="P-loop containing nucleoside triphosphate hydrolases"/>
    <property type="match status" value="1"/>
</dbReference>
<keyword evidence="5" id="KW-0547">Nucleotide-binding</keyword>
<dbReference type="GO" id="GO:0006826">
    <property type="term" value="P:iron ion transport"/>
    <property type="evidence" value="ECO:0007669"/>
    <property type="project" value="UniProtKB-KW"/>
</dbReference>
<evidence type="ECO:0000256" key="2">
    <source>
        <dbReference type="ARBA" id="ARBA00022448"/>
    </source>
</evidence>
<dbReference type="Gene3D" id="3.40.50.300">
    <property type="entry name" value="P-loop containing nucleotide triphosphate hydrolases"/>
    <property type="match status" value="1"/>
</dbReference>
<dbReference type="RefSeq" id="WP_091040583.1">
    <property type="nucleotide sequence ID" value="NZ_FNAD01000026.1"/>
</dbReference>
<dbReference type="InterPro" id="IPR051535">
    <property type="entry name" value="Siderophore_ABC-ATPase"/>
</dbReference>
<dbReference type="AlphaFoldDB" id="A0A1G7DLA8"/>
<dbReference type="CDD" id="cd03214">
    <property type="entry name" value="ABC_Iron-Siderophores_B12_Hemin"/>
    <property type="match status" value="1"/>
</dbReference>
<dbReference type="OrthoDB" id="5296765at2"/>
<dbReference type="GO" id="GO:0016887">
    <property type="term" value="F:ATP hydrolysis activity"/>
    <property type="evidence" value="ECO:0007669"/>
    <property type="project" value="InterPro"/>
</dbReference>
<dbReference type="PROSITE" id="PS50893">
    <property type="entry name" value="ABC_TRANSPORTER_2"/>
    <property type="match status" value="1"/>
</dbReference>
<dbReference type="FunFam" id="3.40.50.300:FF:000134">
    <property type="entry name" value="Iron-enterobactin ABC transporter ATP-binding protein"/>
    <property type="match status" value="1"/>
</dbReference>
<dbReference type="PANTHER" id="PTHR42771:SF2">
    <property type="entry name" value="IRON(3+)-HYDROXAMATE IMPORT ATP-BINDING PROTEIN FHUC"/>
    <property type="match status" value="1"/>
</dbReference>
<reference evidence="12" key="1">
    <citation type="submission" date="2016-10" db="EMBL/GenBank/DDBJ databases">
        <authorList>
            <person name="Varghese N."/>
            <person name="Submissions S."/>
        </authorList>
    </citation>
    <scope>NUCLEOTIDE SEQUENCE [LARGE SCALE GENOMIC DNA]</scope>
    <source>
        <strain evidence="12">CGMCC 4.3516</strain>
    </source>
</reference>
<comment type="subcellular location">
    <subcellularLocation>
        <location evidence="1">Cell membrane</location>
        <topology evidence="1">Peripheral membrane protein</topology>
    </subcellularLocation>
</comment>
<proteinExistence type="predicted"/>
<keyword evidence="4" id="KW-0410">Iron transport</keyword>
<evidence type="ECO:0000256" key="1">
    <source>
        <dbReference type="ARBA" id="ARBA00004202"/>
    </source>
</evidence>
<dbReference type="STRING" id="58114.SAMN05216270_12622"/>
<evidence type="ECO:0000313" key="11">
    <source>
        <dbReference type="EMBL" id="SDE52263.1"/>
    </source>
</evidence>
<sequence>MPDDDGLSGRALRLAYFGTTVVHDADIDLVPGEVTALLGPNGSGKSTLLRSLARLHRADQGSVDFPDGTDAATLSPKDFARRVSLLAQSRPVPGGIRVVDVVGYGRHPHRGRWRHGDEHGPAKIKRAMAICGVTDMADRGMEALSGGERQRVWLASCLAQDTGVLLLDEPTNHLDLRYQVEILDLVRDLADDHGTAVGVVLHDLDQAAAVADRAVLLQEGRVKAAGTPAEVLTAENLTAAYGIDIRVDADPVTGLLTARPIGRHTRRFAATTTE</sequence>
<evidence type="ECO:0000256" key="7">
    <source>
        <dbReference type="ARBA" id="ARBA00023004"/>
    </source>
</evidence>
<name>A0A1G7DLA8_9ACTN</name>
<dbReference type="Pfam" id="PF00005">
    <property type="entry name" value="ABC_tran"/>
    <property type="match status" value="1"/>
</dbReference>
<evidence type="ECO:0000259" key="10">
    <source>
        <dbReference type="PROSITE" id="PS50893"/>
    </source>
</evidence>
<gene>
    <name evidence="11" type="ORF">SAMN05216270_12622</name>
</gene>
<evidence type="ECO:0000256" key="5">
    <source>
        <dbReference type="ARBA" id="ARBA00022741"/>
    </source>
</evidence>
<organism evidence="11 12">
    <name type="scientific">Glycomyces harbinensis</name>
    <dbReference type="NCBI Taxonomy" id="58114"/>
    <lineage>
        <taxon>Bacteria</taxon>
        <taxon>Bacillati</taxon>
        <taxon>Actinomycetota</taxon>
        <taxon>Actinomycetes</taxon>
        <taxon>Glycomycetales</taxon>
        <taxon>Glycomycetaceae</taxon>
        <taxon>Glycomyces</taxon>
    </lineage>
</organism>
<dbReference type="EMBL" id="FNAD01000026">
    <property type="protein sequence ID" value="SDE52263.1"/>
    <property type="molecule type" value="Genomic_DNA"/>
</dbReference>
<evidence type="ECO:0000256" key="4">
    <source>
        <dbReference type="ARBA" id="ARBA00022496"/>
    </source>
</evidence>
<keyword evidence="3" id="KW-1003">Cell membrane</keyword>
<evidence type="ECO:0000256" key="3">
    <source>
        <dbReference type="ARBA" id="ARBA00022475"/>
    </source>
</evidence>
<dbReference type="InterPro" id="IPR027417">
    <property type="entry name" value="P-loop_NTPase"/>
</dbReference>
<dbReference type="PANTHER" id="PTHR42771">
    <property type="entry name" value="IRON(3+)-HYDROXAMATE IMPORT ATP-BINDING PROTEIN FHUC"/>
    <property type="match status" value="1"/>
</dbReference>
<evidence type="ECO:0000256" key="9">
    <source>
        <dbReference type="ARBA" id="ARBA00023136"/>
    </source>
</evidence>
<keyword evidence="8" id="KW-0406">Ion transport</keyword>
<evidence type="ECO:0000256" key="8">
    <source>
        <dbReference type="ARBA" id="ARBA00023065"/>
    </source>
</evidence>
<dbReference type="InterPro" id="IPR017871">
    <property type="entry name" value="ABC_transporter-like_CS"/>
</dbReference>
<dbReference type="SMART" id="SM00382">
    <property type="entry name" value="AAA"/>
    <property type="match status" value="1"/>
</dbReference>
<feature type="domain" description="ABC transporter" evidence="10">
    <location>
        <begin position="7"/>
        <end position="244"/>
    </location>
</feature>
<accession>A0A1G7DLA8</accession>
<dbReference type="InterPro" id="IPR003593">
    <property type="entry name" value="AAA+_ATPase"/>
</dbReference>
<keyword evidence="2" id="KW-0813">Transport</keyword>
<dbReference type="PROSITE" id="PS00211">
    <property type="entry name" value="ABC_TRANSPORTER_1"/>
    <property type="match status" value="1"/>
</dbReference>
<dbReference type="Proteomes" id="UP000198949">
    <property type="component" value="Unassembled WGS sequence"/>
</dbReference>
<keyword evidence="12" id="KW-1185">Reference proteome</keyword>
<keyword evidence="6 11" id="KW-0067">ATP-binding</keyword>
<protein>
    <submittedName>
        <fullName evidence="11">Iron complex transport system ATP-binding protein</fullName>
    </submittedName>
</protein>